<dbReference type="GO" id="GO:0016020">
    <property type="term" value="C:membrane"/>
    <property type="evidence" value="ECO:0007669"/>
    <property type="project" value="InterPro"/>
</dbReference>
<dbReference type="RefSeq" id="WP_070100092.1">
    <property type="nucleotide sequence ID" value="NZ_CYZA01000002.1"/>
</dbReference>
<evidence type="ECO:0000313" key="2">
    <source>
        <dbReference type="EMBL" id="CUN56365.1"/>
    </source>
</evidence>
<organism evidence="2 3">
    <name type="scientific">Blautia obeum</name>
    <dbReference type="NCBI Taxonomy" id="40520"/>
    <lineage>
        <taxon>Bacteria</taxon>
        <taxon>Bacillati</taxon>
        <taxon>Bacillota</taxon>
        <taxon>Clostridia</taxon>
        <taxon>Lachnospirales</taxon>
        <taxon>Lachnospiraceae</taxon>
        <taxon>Blautia</taxon>
    </lineage>
</organism>
<feature type="transmembrane region" description="Helical" evidence="1">
    <location>
        <begin position="68"/>
        <end position="87"/>
    </location>
</feature>
<feature type="transmembrane region" description="Helical" evidence="1">
    <location>
        <begin position="188"/>
        <end position="205"/>
    </location>
</feature>
<feature type="transmembrane region" description="Helical" evidence="1">
    <location>
        <begin position="124"/>
        <end position="144"/>
    </location>
</feature>
<dbReference type="AlphaFoldDB" id="A0A173Y0H9"/>
<name>A0A173Y0H9_9FIRM</name>
<dbReference type="EMBL" id="CYZA01000002">
    <property type="protein sequence ID" value="CUN56365.1"/>
    <property type="molecule type" value="Genomic_DNA"/>
</dbReference>
<feature type="transmembrane region" description="Helical" evidence="1">
    <location>
        <begin position="217"/>
        <end position="242"/>
    </location>
</feature>
<feature type="transmembrane region" description="Helical" evidence="1">
    <location>
        <begin position="151"/>
        <end position="176"/>
    </location>
</feature>
<dbReference type="Pfam" id="PF07155">
    <property type="entry name" value="ECF-ribofla_trS"/>
    <property type="match status" value="1"/>
</dbReference>
<dbReference type="Gene3D" id="1.10.1760.20">
    <property type="match status" value="1"/>
</dbReference>
<reference evidence="2 3" key="1">
    <citation type="submission" date="2015-09" db="EMBL/GenBank/DDBJ databases">
        <authorList>
            <consortium name="Pathogen Informatics"/>
        </authorList>
    </citation>
    <scope>NUCLEOTIDE SEQUENCE [LARGE SCALE GENOMIC DNA]</scope>
    <source>
        <strain evidence="2 3">2789STDY5608838</strain>
    </source>
</reference>
<protein>
    <submittedName>
        <fullName evidence="2">Predicted membrane protein</fullName>
    </submittedName>
</protein>
<feature type="transmembrane region" description="Helical" evidence="1">
    <location>
        <begin position="94"/>
        <end position="112"/>
    </location>
</feature>
<dbReference type="InterPro" id="IPR009825">
    <property type="entry name" value="ECF_substrate-spec-like"/>
</dbReference>
<keyword evidence="1" id="KW-1133">Transmembrane helix</keyword>
<feature type="transmembrane region" description="Helical" evidence="1">
    <location>
        <begin position="262"/>
        <end position="280"/>
    </location>
</feature>
<dbReference type="Proteomes" id="UP000095447">
    <property type="component" value="Unassembled WGS sequence"/>
</dbReference>
<keyword evidence="1" id="KW-0812">Transmembrane</keyword>
<gene>
    <name evidence="2" type="ORF">ERS852395_00710</name>
</gene>
<accession>A0A173Y0H9</accession>
<keyword evidence="1" id="KW-0472">Membrane</keyword>
<proteinExistence type="predicted"/>
<evidence type="ECO:0000313" key="3">
    <source>
        <dbReference type="Proteomes" id="UP000095447"/>
    </source>
</evidence>
<evidence type="ECO:0000256" key="1">
    <source>
        <dbReference type="SAM" id="Phobius"/>
    </source>
</evidence>
<sequence>MLEGKALDQFMDRFWGETRNEQLLKSGKSVVEQSSLADTSEDDLEEYELKEDGIIIQPIHKGKIEKRTWIGLVMFLAFVPLVLFILVHKFHGKHDVIISLLVLAYSMIPFFMVFEGRHPQAREIMVIAVMAALGVAGRSAFFMIGSFKPIAAIVILTGVSLGGEAGFLCACLIMMISNMFFGQGPWTPWQMFSYGMIGYLAGILFQKGILKARKIDLCIYGFLSVFLIFGGIMNPASILMAYGRITKKSLIAFYISGAPVDLVQATSTVIFLWILSRPLLEKLERVKRKYGLLQRPENKEENENDKE</sequence>